<reference evidence="3" key="1">
    <citation type="submission" date="2021-12" db="EMBL/GenBank/DDBJ databases">
        <authorList>
            <person name="King R."/>
        </authorList>
    </citation>
    <scope>NUCLEOTIDE SEQUENCE</scope>
</reference>
<feature type="region of interest" description="Disordered" evidence="1">
    <location>
        <begin position="451"/>
        <end position="484"/>
    </location>
</feature>
<accession>A0A9P0F5G5</accession>
<feature type="region of interest" description="Disordered" evidence="1">
    <location>
        <begin position="1"/>
        <end position="70"/>
    </location>
</feature>
<sequence>MPGSSEKVFIFGDKDSSSKDTQAKMADLPQNAHPGGTGEPIQPPPTDDTTLQKIYPESTNTDNSSDQPDQLFYNDKCSAPFVVNISKLPVSDRSKIPHIHPLQLSRILRQTEVNGIVSIIKVNRNTSQVKFNSLFDANSFIANHKLDRAKYSVFIPKHRILKKGILKDIPPEYSEKEIREMISCEHKVYEVKRIHKYDPIKKTKYPLPLMVVTFVANSLPEKVKLDYYIAPIELYINPVQLCFNCFKFGHLQRFCRSKKRCQKCGDDFHELQDCPKSELSCLNCKGPHLPTNRSCPSRKEFRKVNGIMAESNISFKEALAIKDSYSNDYKFGNNKKFSNRVKTHTVTNSNNRFTALGHEEFPELNNSRKVNSSSKQTSRSKSHDRLSYPKKKRRADDDFPSEWVNRLKSRDPPPSQDNKETNSTSSPPPPPNETDNTDSNLEFVGLQVDIRSDSSPNSMDTSDSHPDLISDQQDYTPPRIQVPELIINSISKNNNNLSAPSTN</sequence>
<evidence type="ECO:0000313" key="4">
    <source>
        <dbReference type="Proteomes" id="UP001152759"/>
    </source>
</evidence>
<dbReference type="AlphaFoldDB" id="A0A9P0F5G5"/>
<dbReference type="GO" id="GO:0008270">
    <property type="term" value="F:zinc ion binding"/>
    <property type="evidence" value="ECO:0007669"/>
    <property type="project" value="InterPro"/>
</dbReference>
<keyword evidence="4" id="KW-1185">Reference proteome</keyword>
<organism evidence="3 4">
    <name type="scientific">Bemisia tabaci</name>
    <name type="common">Sweetpotato whitefly</name>
    <name type="synonym">Aleurodes tabaci</name>
    <dbReference type="NCBI Taxonomy" id="7038"/>
    <lineage>
        <taxon>Eukaryota</taxon>
        <taxon>Metazoa</taxon>
        <taxon>Ecdysozoa</taxon>
        <taxon>Arthropoda</taxon>
        <taxon>Hexapoda</taxon>
        <taxon>Insecta</taxon>
        <taxon>Pterygota</taxon>
        <taxon>Neoptera</taxon>
        <taxon>Paraneoptera</taxon>
        <taxon>Hemiptera</taxon>
        <taxon>Sternorrhyncha</taxon>
        <taxon>Aleyrodoidea</taxon>
        <taxon>Aleyrodidae</taxon>
        <taxon>Aleyrodinae</taxon>
        <taxon>Bemisia</taxon>
    </lineage>
</organism>
<dbReference type="SMART" id="SM00343">
    <property type="entry name" value="ZnF_C2HC"/>
    <property type="match status" value="2"/>
</dbReference>
<dbReference type="InterPro" id="IPR001878">
    <property type="entry name" value="Znf_CCHC"/>
</dbReference>
<evidence type="ECO:0000259" key="2">
    <source>
        <dbReference type="SMART" id="SM00343"/>
    </source>
</evidence>
<feature type="domain" description="CCHC-type" evidence="2">
    <location>
        <begin position="241"/>
        <end position="257"/>
    </location>
</feature>
<feature type="domain" description="CCHC-type" evidence="2">
    <location>
        <begin position="260"/>
        <end position="276"/>
    </location>
</feature>
<feature type="compositionally biased region" description="Polar residues" evidence="1">
    <location>
        <begin position="47"/>
        <end position="68"/>
    </location>
</feature>
<evidence type="ECO:0000256" key="1">
    <source>
        <dbReference type="SAM" id="MobiDB-lite"/>
    </source>
</evidence>
<dbReference type="InterPro" id="IPR036875">
    <property type="entry name" value="Znf_CCHC_sf"/>
</dbReference>
<proteinExistence type="predicted"/>
<dbReference type="SUPFAM" id="SSF57756">
    <property type="entry name" value="Retrovirus zinc finger-like domains"/>
    <property type="match status" value="1"/>
</dbReference>
<feature type="region of interest" description="Disordered" evidence="1">
    <location>
        <begin position="348"/>
        <end position="439"/>
    </location>
</feature>
<dbReference type="EMBL" id="OU963868">
    <property type="protein sequence ID" value="CAH0393013.1"/>
    <property type="molecule type" value="Genomic_DNA"/>
</dbReference>
<evidence type="ECO:0000313" key="3">
    <source>
        <dbReference type="EMBL" id="CAH0393013.1"/>
    </source>
</evidence>
<protein>
    <recommendedName>
        <fullName evidence="2">CCHC-type domain-containing protein</fullName>
    </recommendedName>
</protein>
<dbReference type="Proteomes" id="UP001152759">
    <property type="component" value="Chromosome 7"/>
</dbReference>
<feature type="compositionally biased region" description="Basic and acidic residues" evidence="1">
    <location>
        <begin position="12"/>
        <end position="22"/>
    </location>
</feature>
<dbReference type="GO" id="GO:0003676">
    <property type="term" value="F:nucleic acid binding"/>
    <property type="evidence" value="ECO:0007669"/>
    <property type="project" value="InterPro"/>
</dbReference>
<gene>
    <name evidence="3" type="ORF">BEMITA_LOCUS11464</name>
</gene>
<dbReference type="Gene3D" id="4.10.60.10">
    <property type="entry name" value="Zinc finger, CCHC-type"/>
    <property type="match status" value="1"/>
</dbReference>
<name>A0A9P0F5G5_BEMTA</name>